<evidence type="ECO:0008006" key="4">
    <source>
        <dbReference type="Google" id="ProtNLM"/>
    </source>
</evidence>
<gene>
    <name evidence="2" type="ORF">CDAUBV1_LOCUS4628</name>
</gene>
<proteinExistence type="predicted"/>
<feature type="region of interest" description="Disordered" evidence="1">
    <location>
        <begin position="84"/>
        <end position="119"/>
    </location>
</feature>
<evidence type="ECO:0000313" key="3">
    <source>
        <dbReference type="Proteomes" id="UP001497525"/>
    </source>
</evidence>
<dbReference type="AlphaFoldDB" id="A0AAV2T9X7"/>
<name>A0AAV2T9X7_CALDB</name>
<comment type="caution">
    <text evidence="2">The sequence shown here is derived from an EMBL/GenBank/DDBJ whole genome shotgun (WGS) entry which is preliminary data.</text>
</comment>
<feature type="compositionally biased region" description="Low complexity" evidence="1">
    <location>
        <begin position="84"/>
        <end position="96"/>
    </location>
</feature>
<evidence type="ECO:0000313" key="2">
    <source>
        <dbReference type="EMBL" id="CAL5132118.1"/>
    </source>
</evidence>
<dbReference type="EMBL" id="CAXLJL010000115">
    <property type="protein sequence ID" value="CAL5132118.1"/>
    <property type="molecule type" value="Genomic_DNA"/>
</dbReference>
<sequence length="181" mass="19854">MDPFNSALSAYELEYTKDIQRTMRIPEKISLDSEKPLAVVAEGTLPITEYPVADLVLDSTQRGLNSPGYSPDILDNTDVRPSSFSSATAHASAKADSQTHGLRASASAEAQAITSNNPPKVPPVEGQQLIASAPSVQLLEFELTRLRSRVTSLESRQTVIETCLTIYVVYRLLRWFLQTSD</sequence>
<organism evidence="2 3">
    <name type="scientific">Calicophoron daubneyi</name>
    <name type="common">Rumen fluke</name>
    <name type="synonym">Paramphistomum daubneyi</name>
    <dbReference type="NCBI Taxonomy" id="300641"/>
    <lineage>
        <taxon>Eukaryota</taxon>
        <taxon>Metazoa</taxon>
        <taxon>Spiralia</taxon>
        <taxon>Lophotrochozoa</taxon>
        <taxon>Platyhelminthes</taxon>
        <taxon>Trematoda</taxon>
        <taxon>Digenea</taxon>
        <taxon>Plagiorchiida</taxon>
        <taxon>Pronocephalata</taxon>
        <taxon>Paramphistomoidea</taxon>
        <taxon>Paramphistomidae</taxon>
        <taxon>Calicophoron</taxon>
    </lineage>
</organism>
<reference evidence="2" key="1">
    <citation type="submission" date="2024-06" db="EMBL/GenBank/DDBJ databases">
        <authorList>
            <person name="Liu X."/>
            <person name="Lenzi L."/>
            <person name="Haldenby T S."/>
            <person name="Uol C."/>
        </authorList>
    </citation>
    <scope>NUCLEOTIDE SEQUENCE</scope>
</reference>
<protein>
    <recommendedName>
        <fullName evidence="4">Mitochondrial fission factor</fullName>
    </recommendedName>
</protein>
<accession>A0AAV2T9X7</accession>
<evidence type="ECO:0000256" key="1">
    <source>
        <dbReference type="SAM" id="MobiDB-lite"/>
    </source>
</evidence>
<dbReference type="Proteomes" id="UP001497525">
    <property type="component" value="Unassembled WGS sequence"/>
</dbReference>